<evidence type="ECO:0000313" key="2">
    <source>
        <dbReference type="EMBL" id="KIE13319.1"/>
    </source>
</evidence>
<protein>
    <submittedName>
        <fullName evidence="2">Uncharacterized protein</fullName>
    </submittedName>
</protein>
<evidence type="ECO:0000313" key="1">
    <source>
        <dbReference type="EMBL" id="KAF3887686.1"/>
    </source>
</evidence>
<dbReference type="EMBL" id="JHEG04000001">
    <property type="protein sequence ID" value="KAF3887686.1"/>
    <property type="molecule type" value="Genomic_DNA"/>
</dbReference>
<dbReference type="OrthoDB" id="490302at2"/>
<comment type="caution">
    <text evidence="2">The sequence shown here is derived from an EMBL/GenBank/DDBJ whole genome shotgun (WGS) entry which is preliminary data.</text>
</comment>
<gene>
    <name evidence="2" type="ORF">DA73_0208160</name>
    <name evidence="1" type="ORF">DA73_0400020975</name>
</gene>
<keyword evidence="3" id="KW-1185">Reference proteome</keyword>
<name>A0A0C1R6S0_9CYAN</name>
<dbReference type="Proteomes" id="UP000029738">
    <property type="component" value="Unassembled WGS sequence"/>
</dbReference>
<reference evidence="1" key="2">
    <citation type="submission" date="2019-11" db="EMBL/GenBank/DDBJ databases">
        <title>Improved Assembly of Tolypothrix boutellei genome.</title>
        <authorList>
            <person name="Sarangi A.N."/>
            <person name="Mukherjee M."/>
            <person name="Ghosh S."/>
            <person name="Singh D."/>
            <person name="Das A."/>
            <person name="Kant S."/>
            <person name="Prusty A."/>
            <person name="Tripathy S."/>
        </authorList>
    </citation>
    <scope>NUCLEOTIDE SEQUENCE</scope>
    <source>
        <strain evidence="1">VB521301</strain>
    </source>
</reference>
<evidence type="ECO:0000313" key="3">
    <source>
        <dbReference type="Proteomes" id="UP000029738"/>
    </source>
</evidence>
<accession>A0A0C1R6S0</accession>
<organism evidence="2">
    <name type="scientific">Tolypothrix bouteillei VB521301</name>
    <dbReference type="NCBI Taxonomy" id="1479485"/>
    <lineage>
        <taxon>Bacteria</taxon>
        <taxon>Bacillati</taxon>
        <taxon>Cyanobacteriota</taxon>
        <taxon>Cyanophyceae</taxon>
        <taxon>Nostocales</taxon>
        <taxon>Tolypothrichaceae</taxon>
        <taxon>Tolypothrix</taxon>
    </lineage>
</organism>
<reference evidence="2" key="1">
    <citation type="journal article" date="2015" name="Genome Announc.">
        <title>Draft Genome Sequence of Tolypothrix boutellei Strain VB521301.</title>
        <authorList>
            <person name="Chandrababunaidu M.M."/>
            <person name="Singh D."/>
            <person name="Sen D."/>
            <person name="Bhan S."/>
            <person name="Das S."/>
            <person name="Gupta A."/>
            <person name="Adhikary S.P."/>
            <person name="Tripathy S."/>
        </authorList>
    </citation>
    <scope>NUCLEOTIDE SEQUENCE</scope>
    <source>
        <strain evidence="2">VB521301</strain>
    </source>
</reference>
<dbReference type="EMBL" id="JHEG02000019">
    <property type="protein sequence ID" value="KIE13319.1"/>
    <property type="molecule type" value="Genomic_DNA"/>
</dbReference>
<proteinExistence type="predicted"/>
<sequence>MRQVIKQVKKRCKLDLQHAGIKYQLWRLDKSEYEKLRENSLPIADDFRFYLELYLSDRTREDRLNLAETFIILEWIFGESSNLFDDWKGSFCFPILLVVKKQIGRLYYLMSIYDRRGSVYFSLYRIIENSIYGYETQRLREPFEFEFSRQEINCFLNYFYEYLKGYFESVKDIIYPQNFIKKIDSNLIIYGYKNGEYFEDQYDSEDSFQEAIRIFEEVDGVLLKKTDIDAILQEITSEFGET</sequence>
<dbReference type="AlphaFoldDB" id="A0A0C1R6S0"/>
<dbReference type="RefSeq" id="WP_038078124.1">
    <property type="nucleotide sequence ID" value="NZ_JHEG04000001.1"/>
</dbReference>